<evidence type="ECO:0000256" key="4">
    <source>
        <dbReference type="ARBA" id="ARBA00021095"/>
    </source>
</evidence>
<evidence type="ECO:0000256" key="16">
    <source>
        <dbReference type="SAM" id="Phobius"/>
    </source>
</evidence>
<evidence type="ECO:0000256" key="11">
    <source>
        <dbReference type="ARBA" id="ARBA00023027"/>
    </source>
</evidence>
<evidence type="ECO:0000256" key="7">
    <source>
        <dbReference type="ARBA" id="ARBA00022692"/>
    </source>
</evidence>
<reference evidence="17" key="1">
    <citation type="submission" date="2016-04" db="EMBL/GenBank/DDBJ databases">
        <title>Mitochondria of beetle species.</title>
        <authorList>
            <person name="Hunter A."/>
            <person name="Moriniere J."/>
            <person name="Tang P."/>
            <person name="Linard B."/>
            <person name="Crampton-Platt A."/>
            <person name="Vogler A.P."/>
        </authorList>
    </citation>
    <scope>NUCLEOTIDE SEQUENCE</scope>
</reference>
<feature type="transmembrane region" description="Helical" evidence="16">
    <location>
        <begin position="85"/>
        <end position="102"/>
    </location>
</feature>
<accession>A0A343C131</accession>
<evidence type="ECO:0000256" key="1">
    <source>
        <dbReference type="ARBA" id="ARBA00004225"/>
    </source>
</evidence>
<evidence type="ECO:0000256" key="9">
    <source>
        <dbReference type="ARBA" id="ARBA00022982"/>
    </source>
</evidence>
<dbReference type="EC" id="7.1.1.2" evidence="3"/>
<keyword evidence="12 17" id="KW-0496">Mitochondrion</keyword>
<dbReference type="InterPro" id="IPR050269">
    <property type="entry name" value="ComplexI_Subunit6"/>
</dbReference>
<dbReference type="PANTHER" id="PTHR11435">
    <property type="entry name" value="NADH UBIQUINONE OXIDOREDUCTASE SUBUNIT ND6"/>
    <property type="match status" value="1"/>
</dbReference>
<evidence type="ECO:0000256" key="2">
    <source>
        <dbReference type="ARBA" id="ARBA00005698"/>
    </source>
</evidence>
<dbReference type="GO" id="GO:0031966">
    <property type="term" value="C:mitochondrial membrane"/>
    <property type="evidence" value="ECO:0007669"/>
    <property type="project" value="UniProtKB-SubCell"/>
</dbReference>
<evidence type="ECO:0000256" key="3">
    <source>
        <dbReference type="ARBA" id="ARBA00012944"/>
    </source>
</evidence>
<comment type="similarity">
    <text evidence="2">Belongs to the complex I subunit 6 family.</text>
</comment>
<gene>
    <name evidence="17" type="primary">nad6</name>
</gene>
<dbReference type="EMBL" id="KX087238">
    <property type="protein sequence ID" value="ARH53724.1"/>
    <property type="molecule type" value="Genomic_DNA"/>
</dbReference>
<name>A0A343C131_9COLE</name>
<evidence type="ECO:0000256" key="10">
    <source>
        <dbReference type="ARBA" id="ARBA00022989"/>
    </source>
</evidence>
<evidence type="ECO:0000256" key="15">
    <source>
        <dbReference type="ARBA" id="ARBA00049551"/>
    </source>
</evidence>
<comment type="catalytic activity">
    <reaction evidence="15">
        <text>a ubiquinone + NADH + 5 H(+)(in) = a ubiquinol + NAD(+) + 4 H(+)(out)</text>
        <dbReference type="Rhea" id="RHEA:29091"/>
        <dbReference type="Rhea" id="RHEA-COMP:9565"/>
        <dbReference type="Rhea" id="RHEA-COMP:9566"/>
        <dbReference type="ChEBI" id="CHEBI:15378"/>
        <dbReference type="ChEBI" id="CHEBI:16389"/>
        <dbReference type="ChEBI" id="CHEBI:17976"/>
        <dbReference type="ChEBI" id="CHEBI:57540"/>
        <dbReference type="ChEBI" id="CHEBI:57945"/>
        <dbReference type="EC" id="7.1.1.2"/>
    </reaction>
</comment>
<evidence type="ECO:0000256" key="8">
    <source>
        <dbReference type="ARBA" id="ARBA00022967"/>
    </source>
</evidence>
<dbReference type="AlphaFoldDB" id="A0A343C131"/>
<keyword evidence="8" id="KW-1278">Translocase</keyword>
<feature type="transmembrane region" description="Helical" evidence="16">
    <location>
        <begin position="54"/>
        <end position="73"/>
    </location>
</feature>
<proteinExistence type="inferred from homology"/>
<keyword evidence="7 16" id="KW-0812">Transmembrane</keyword>
<keyword evidence="6" id="KW-0679">Respiratory chain</keyword>
<evidence type="ECO:0000313" key="17">
    <source>
        <dbReference type="EMBL" id="ARH53724.1"/>
    </source>
</evidence>
<keyword evidence="9" id="KW-0249">Electron transport</keyword>
<sequence>MPCIMIILMMISLMMSCIFLFLSHPLSMGMILLTQTMLISLITGFMSLNFWFSYILFLIMVGGMLVLFIYMTSVASNEKFKYSNMIFLIIMLFMSLIFILYMKMDLFFMNLNNFNLETISMNLFFNFSLSKFLNYPSNVMLFLMIIYLFITLIAVVKITNINIGPLRQKF</sequence>
<evidence type="ECO:0000256" key="5">
    <source>
        <dbReference type="ARBA" id="ARBA00022448"/>
    </source>
</evidence>
<dbReference type="GO" id="GO:0008137">
    <property type="term" value="F:NADH dehydrogenase (ubiquinone) activity"/>
    <property type="evidence" value="ECO:0007669"/>
    <property type="project" value="UniProtKB-EC"/>
</dbReference>
<keyword evidence="5" id="KW-0813">Transport</keyword>
<feature type="transmembrane region" description="Helical" evidence="16">
    <location>
        <begin position="139"/>
        <end position="159"/>
    </location>
</feature>
<geneLocation type="mitochondrion" evidence="17"/>
<comment type="subcellular location">
    <subcellularLocation>
        <location evidence="1">Mitochondrion membrane</location>
        <topology evidence="1">Multi-pass membrane protein</topology>
    </subcellularLocation>
</comment>
<protein>
    <recommendedName>
        <fullName evidence="4">NADH-ubiquinone oxidoreductase chain 6</fullName>
        <ecNumber evidence="3">7.1.1.2</ecNumber>
    </recommendedName>
    <alternativeName>
        <fullName evidence="14">NADH dehydrogenase subunit 6</fullName>
    </alternativeName>
</protein>
<organism evidence="17">
    <name type="scientific">Anthobium melanocephalum</name>
    <dbReference type="NCBI Taxonomy" id="1587030"/>
    <lineage>
        <taxon>Eukaryota</taxon>
        <taxon>Metazoa</taxon>
        <taxon>Ecdysozoa</taxon>
        <taxon>Arthropoda</taxon>
        <taxon>Hexapoda</taxon>
        <taxon>Insecta</taxon>
        <taxon>Pterygota</taxon>
        <taxon>Neoptera</taxon>
        <taxon>Endopterygota</taxon>
        <taxon>Coleoptera</taxon>
        <taxon>Polyphaga</taxon>
        <taxon>Staphyliniformia</taxon>
        <taxon>Staphylinidae</taxon>
        <taxon>Omaliinae group</taxon>
        <taxon>Omaliinae</taxon>
        <taxon>Anthobium</taxon>
    </lineage>
</organism>
<keyword evidence="11" id="KW-0520">NAD</keyword>
<evidence type="ECO:0000256" key="13">
    <source>
        <dbReference type="ARBA" id="ARBA00023136"/>
    </source>
</evidence>
<evidence type="ECO:0000256" key="6">
    <source>
        <dbReference type="ARBA" id="ARBA00022660"/>
    </source>
</evidence>
<keyword evidence="10 16" id="KW-1133">Transmembrane helix</keyword>
<evidence type="ECO:0000256" key="14">
    <source>
        <dbReference type="ARBA" id="ARBA00031019"/>
    </source>
</evidence>
<keyword evidence="13 16" id="KW-0472">Membrane</keyword>
<evidence type="ECO:0000256" key="12">
    <source>
        <dbReference type="ARBA" id="ARBA00023128"/>
    </source>
</evidence>
<dbReference type="PANTHER" id="PTHR11435:SF1">
    <property type="entry name" value="NADH-UBIQUINONE OXIDOREDUCTASE CHAIN 6"/>
    <property type="match status" value="1"/>
</dbReference>